<dbReference type="AlphaFoldDB" id="A0A2T5TXT9"/>
<dbReference type="Pfam" id="PF01370">
    <property type="entry name" value="Epimerase"/>
    <property type="match status" value="1"/>
</dbReference>
<accession>A0A2T5TXT9</accession>
<dbReference type="GeneID" id="91007641"/>
<dbReference type="EMBL" id="QAYE01000012">
    <property type="protein sequence ID" value="PTW44073.1"/>
    <property type="molecule type" value="Genomic_DNA"/>
</dbReference>
<comment type="caution">
    <text evidence="2">The sequence shown here is derived from an EMBL/GenBank/DDBJ whole genome shotgun (WGS) entry which is preliminary data.</text>
</comment>
<gene>
    <name evidence="2" type="ORF">C8J25_11216</name>
</gene>
<proteinExistence type="predicted"/>
<dbReference type="GO" id="GO:0004029">
    <property type="term" value="F:aldehyde dehydrogenase (NAD+) activity"/>
    <property type="evidence" value="ECO:0007669"/>
    <property type="project" value="TreeGrafter"/>
</dbReference>
<sequence length="274" mass="28885">MATVAITGITGLAGGHVGRALRAAGHVVVGISRRQSVKWEGQATCVVSDLTDPKALTAALQGCDAVLHFADRADRRTYSDADIDTAARILSAIREAAAINGVRRIIAASSVYAERNDRPDDLYGRSKRAMEAVGLAKEPGAAALVLRLPPLHGAGAKGAVRHIARAVGNGWPLPFGLARTPRRFLSLDALADLCLHLVELEEGAFTRATGQIWVPVNVNQGSLSALARALGNGRDTRLVPIPGIDRLLGGRVSPGQLERDRDALLAAVGWQARD</sequence>
<protein>
    <submittedName>
        <fullName evidence="2">Nucleoside-diphosphate-sugar epimerase</fullName>
    </submittedName>
</protein>
<feature type="domain" description="NAD-dependent epimerase/dehydratase" evidence="1">
    <location>
        <begin position="4"/>
        <end position="199"/>
    </location>
</feature>
<evidence type="ECO:0000313" key="3">
    <source>
        <dbReference type="Proteomes" id="UP000244013"/>
    </source>
</evidence>
<dbReference type="InterPro" id="IPR051783">
    <property type="entry name" value="NAD(P)-dependent_oxidoreduct"/>
</dbReference>
<dbReference type="Gene3D" id="3.40.50.720">
    <property type="entry name" value="NAD(P)-binding Rossmann-like Domain"/>
    <property type="match status" value="1"/>
</dbReference>
<reference evidence="2 3" key="1">
    <citation type="submission" date="2018-04" db="EMBL/GenBank/DDBJ databases">
        <title>Genomic Encyclopedia of Type Strains, Phase III (KMG-III): the genomes of soil and plant-associated and newly described type strains.</title>
        <authorList>
            <person name="Whitman W."/>
        </authorList>
    </citation>
    <scope>NUCLEOTIDE SEQUENCE [LARGE SCALE GENOMIC DNA]</scope>
    <source>
        <strain evidence="2 3">MA-olki</strain>
    </source>
</reference>
<dbReference type="Proteomes" id="UP000244013">
    <property type="component" value="Unassembled WGS sequence"/>
</dbReference>
<dbReference type="InterPro" id="IPR036291">
    <property type="entry name" value="NAD(P)-bd_dom_sf"/>
</dbReference>
<dbReference type="OrthoDB" id="9795501at2"/>
<dbReference type="PANTHER" id="PTHR48079">
    <property type="entry name" value="PROTEIN YEEZ"/>
    <property type="match status" value="1"/>
</dbReference>
<dbReference type="SUPFAM" id="SSF51735">
    <property type="entry name" value="NAD(P)-binding Rossmann-fold domains"/>
    <property type="match status" value="1"/>
</dbReference>
<dbReference type="GO" id="GO:0005737">
    <property type="term" value="C:cytoplasm"/>
    <property type="evidence" value="ECO:0007669"/>
    <property type="project" value="TreeGrafter"/>
</dbReference>
<dbReference type="InterPro" id="IPR001509">
    <property type="entry name" value="Epimerase_deHydtase"/>
</dbReference>
<evidence type="ECO:0000313" key="2">
    <source>
        <dbReference type="EMBL" id="PTW44073.1"/>
    </source>
</evidence>
<dbReference type="PANTHER" id="PTHR48079:SF6">
    <property type="entry name" value="NAD(P)-BINDING DOMAIN-CONTAINING PROTEIN-RELATED"/>
    <property type="match status" value="1"/>
</dbReference>
<dbReference type="RefSeq" id="WP_107955790.1">
    <property type="nucleotide sequence ID" value="NZ_QAYE01000012.1"/>
</dbReference>
<evidence type="ECO:0000259" key="1">
    <source>
        <dbReference type="Pfam" id="PF01370"/>
    </source>
</evidence>
<organism evidence="2 3">
    <name type="scientific">Sphingomonas faeni</name>
    <dbReference type="NCBI Taxonomy" id="185950"/>
    <lineage>
        <taxon>Bacteria</taxon>
        <taxon>Pseudomonadati</taxon>
        <taxon>Pseudomonadota</taxon>
        <taxon>Alphaproteobacteria</taxon>
        <taxon>Sphingomonadales</taxon>
        <taxon>Sphingomonadaceae</taxon>
        <taxon>Sphingomonas</taxon>
    </lineage>
</organism>
<name>A0A2T5TXT9_9SPHN</name>